<proteinExistence type="predicted"/>
<evidence type="ECO:0000313" key="1">
    <source>
        <dbReference type="EMBL" id="CAB4194889.1"/>
    </source>
</evidence>
<reference evidence="1" key="1">
    <citation type="submission" date="2020-05" db="EMBL/GenBank/DDBJ databases">
        <authorList>
            <person name="Chiriac C."/>
            <person name="Salcher M."/>
            <person name="Ghai R."/>
            <person name="Kavagutti S V."/>
        </authorList>
    </citation>
    <scope>NUCLEOTIDE SEQUENCE</scope>
</reference>
<gene>
    <name evidence="1" type="ORF">UFOVP1281_8</name>
</gene>
<dbReference type="EMBL" id="LR797227">
    <property type="protein sequence ID" value="CAB4194889.1"/>
    <property type="molecule type" value="Genomic_DNA"/>
</dbReference>
<organism evidence="1">
    <name type="scientific">uncultured Caudovirales phage</name>
    <dbReference type="NCBI Taxonomy" id="2100421"/>
    <lineage>
        <taxon>Viruses</taxon>
        <taxon>Duplodnaviria</taxon>
        <taxon>Heunggongvirae</taxon>
        <taxon>Uroviricota</taxon>
        <taxon>Caudoviricetes</taxon>
        <taxon>Peduoviridae</taxon>
        <taxon>Maltschvirus</taxon>
        <taxon>Maltschvirus maltsch</taxon>
    </lineage>
</organism>
<name>A0A6J5RCX9_9CAUD</name>
<sequence length="131" mass="13568">MATTIITGRDVSFTIDSDQYSSQATSAILTVDTTINTYQTLSGKAYFTTDTQGTFAVEMLADWGAAGSLCQALWDAAIAAPNTPLAVSLTAETGTVFVFTVQPIQPSVGGTAPDAQTVSLSFTCVTTPALD</sequence>
<protein>
    <submittedName>
        <fullName evidence="1">Uncharacterized protein</fullName>
    </submittedName>
</protein>
<accession>A0A6J5RCX9</accession>